<dbReference type="Proteomes" id="UP000002497">
    <property type="component" value="Unassembled WGS sequence"/>
</dbReference>
<keyword evidence="2" id="KW-1185">Reference proteome</keyword>
<reference evidence="2" key="2">
    <citation type="submission" date="2010-03" db="EMBL/GenBank/DDBJ databases">
        <title>The genome sequence of Coccidioides posadasii strain Silveira.</title>
        <authorList>
            <consortium name="The Broad Institute Genome Sequencing Center for Infectious Disease"/>
            <person name="Neafsey D."/>
            <person name="Orbach M."/>
            <person name="Henn M.R."/>
            <person name="Cole G.T."/>
            <person name="Galgiani J."/>
            <person name="Gardner M.J."/>
            <person name="Kirkland T.N."/>
            <person name="Taylor J.W."/>
            <person name="Young S.K."/>
            <person name="Zeng Q."/>
            <person name="Koehrsen M."/>
            <person name="Alvarado L."/>
            <person name="Berlin A."/>
            <person name="Borenstein D."/>
            <person name="Chapman S.B."/>
            <person name="Chen Z."/>
            <person name="Engels R."/>
            <person name="Freedman E."/>
            <person name="Gellesch M."/>
            <person name="Goldberg J."/>
            <person name="Griggs A."/>
            <person name="Gujja S."/>
            <person name="Heilman E."/>
            <person name="Heiman D."/>
            <person name="Howarth C."/>
            <person name="Jen D."/>
            <person name="Larson L."/>
            <person name="Mehta T."/>
            <person name="Neiman D."/>
            <person name="Park D."/>
            <person name="Pearson M."/>
            <person name="Richards J."/>
            <person name="Roberts A."/>
            <person name="Saif S."/>
            <person name="Shea T."/>
            <person name="Shenoy N."/>
            <person name="Sisk P."/>
            <person name="Stolte C."/>
            <person name="Sykes S."/>
            <person name="Walk T."/>
            <person name="White J."/>
            <person name="Yandava C."/>
            <person name="Haas B."/>
            <person name="Nusbaum C."/>
            <person name="Birren B."/>
        </authorList>
    </citation>
    <scope>NUCLEOTIDE SEQUENCE [LARGE SCALE GENOMIC DNA]</scope>
    <source>
        <strain evidence="2">RMSCC 757 / Silveira</strain>
    </source>
</reference>
<evidence type="ECO:0000313" key="2">
    <source>
        <dbReference type="Proteomes" id="UP000002497"/>
    </source>
</evidence>
<proteinExistence type="predicted"/>
<reference evidence="2" key="1">
    <citation type="journal article" date="2010" name="Genome Res.">
        <title>Population genomic sequencing of Coccidioides fungi reveals recent hybridization and transposon control.</title>
        <authorList>
            <person name="Neafsey D.E."/>
            <person name="Barker B.M."/>
            <person name="Sharpton T.J."/>
            <person name="Stajich J.E."/>
            <person name="Park D.J."/>
            <person name="Whiston E."/>
            <person name="Hung C.-Y."/>
            <person name="McMahan C."/>
            <person name="White J."/>
            <person name="Sykes S."/>
            <person name="Heiman D."/>
            <person name="Young S."/>
            <person name="Zeng Q."/>
            <person name="Abouelleil A."/>
            <person name="Aftuck L."/>
            <person name="Bessette D."/>
            <person name="Brown A."/>
            <person name="FitzGerald M."/>
            <person name="Lui A."/>
            <person name="Macdonald J.P."/>
            <person name="Priest M."/>
            <person name="Orbach M.J."/>
            <person name="Galgiani J.N."/>
            <person name="Kirkland T.N."/>
            <person name="Cole G.T."/>
            <person name="Birren B.W."/>
            <person name="Henn M.R."/>
            <person name="Taylor J.W."/>
            <person name="Rounsley S.D."/>
        </authorList>
    </citation>
    <scope>NUCLEOTIDE SEQUENCE [LARGE SCALE GENOMIC DNA]</scope>
    <source>
        <strain evidence="2">RMSCC 757 / Silveira</strain>
    </source>
</reference>
<dbReference type="AlphaFoldDB" id="E9D1R7"/>
<dbReference type="OMA" id="QVEHVKY"/>
<sequence>MDSDLSFSEIPYEVWDTSIRVDGEAARHREAIKFIYDPKMSKNRLCGWNVAFGSVEAAAQVEHVKYCLIDLVVNASAKDEEW</sequence>
<dbReference type="VEuPathDB" id="FungiDB:CPSG_04125"/>
<protein>
    <submittedName>
        <fullName evidence="1">Uncharacterized protein</fullName>
    </submittedName>
</protein>
<organism evidence="2">
    <name type="scientific">Coccidioides posadasii (strain RMSCC 757 / Silveira)</name>
    <name type="common">Valley fever fungus</name>
    <dbReference type="NCBI Taxonomy" id="443226"/>
    <lineage>
        <taxon>Eukaryota</taxon>
        <taxon>Fungi</taxon>
        <taxon>Dikarya</taxon>
        <taxon>Ascomycota</taxon>
        <taxon>Pezizomycotina</taxon>
        <taxon>Eurotiomycetes</taxon>
        <taxon>Eurotiomycetidae</taxon>
        <taxon>Onygenales</taxon>
        <taxon>Onygenaceae</taxon>
        <taxon>Coccidioides</taxon>
    </lineage>
</organism>
<evidence type="ECO:0000313" key="1">
    <source>
        <dbReference type="EMBL" id="EFW19741.1"/>
    </source>
</evidence>
<gene>
    <name evidence="1" type="ORF">CPSG_04125</name>
</gene>
<name>E9D1R7_COCPS</name>
<dbReference type="HOGENOM" id="CLU_2558146_0_0_1"/>
<dbReference type="EMBL" id="GL636490">
    <property type="protein sequence ID" value="EFW19741.1"/>
    <property type="molecule type" value="Genomic_DNA"/>
</dbReference>
<accession>E9D1R7</accession>